<protein>
    <submittedName>
        <fullName evidence="4">NAD(P)-binding protein</fullName>
    </submittedName>
</protein>
<evidence type="ECO:0000256" key="2">
    <source>
        <dbReference type="ARBA" id="ARBA00022857"/>
    </source>
</evidence>
<dbReference type="Proteomes" id="UP000800235">
    <property type="component" value="Unassembled WGS sequence"/>
</dbReference>
<evidence type="ECO:0000259" key="3">
    <source>
        <dbReference type="Pfam" id="PF05368"/>
    </source>
</evidence>
<evidence type="ECO:0000313" key="5">
    <source>
        <dbReference type="Proteomes" id="UP000800235"/>
    </source>
</evidence>
<dbReference type="EMBL" id="MU007009">
    <property type="protein sequence ID" value="KAF2436808.1"/>
    <property type="molecule type" value="Genomic_DNA"/>
</dbReference>
<organism evidence="4 5">
    <name type="scientific">Tothia fuscella</name>
    <dbReference type="NCBI Taxonomy" id="1048955"/>
    <lineage>
        <taxon>Eukaryota</taxon>
        <taxon>Fungi</taxon>
        <taxon>Dikarya</taxon>
        <taxon>Ascomycota</taxon>
        <taxon>Pezizomycotina</taxon>
        <taxon>Dothideomycetes</taxon>
        <taxon>Pleosporomycetidae</taxon>
        <taxon>Venturiales</taxon>
        <taxon>Cylindrosympodiaceae</taxon>
        <taxon>Tothia</taxon>
    </lineage>
</organism>
<dbReference type="InterPro" id="IPR008030">
    <property type="entry name" value="NmrA-like"/>
</dbReference>
<dbReference type="OrthoDB" id="9997102at2759"/>
<dbReference type="Gene3D" id="3.90.25.10">
    <property type="entry name" value="UDP-galactose 4-epimerase, domain 1"/>
    <property type="match status" value="1"/>
</dbReference>
<sequence length="309" mass="33573">MSNNKTLLITGATGKQGGAVVDAILASPSKSDCIILGVTRDVNSPGAKKLQAKSPSIKLVQGSYNDIPGLFRSAQEVTGQPVWGVFSVQTVHGGDNNPEKEEKDGKALIDESIKQGVEFFVQASVDRGGDEKSWTTPTPVLHFASKHRIDLYLRDTAINKMNWTILRPAAFMDNFKPDFATKLFFGALKAKLGDKKSLQLVSCHDIGVFAAQAFRRPQDFAGKAISLAGDEVTWSQLEAAFQKATGHGSGASFGLLGTALFWAMRDFGVMIEWFKTDGFGADISKLKIMNPELLDLATWLKMESGWAKK</sequence>
<dbReference type="InterPro" id="IPR051164">
    <property type="entry name" value="NmrA-like_oxidored"/>
</dbReference>
<gene>
    <name evidence="4" type="ORF">EJ08DRAFT_623147</name>
</gene>
<feature type="domain" description="NmrA-like" evidence="3">
    <location>
        <begin position="4"/>
        <end position="247"/>
    </location>
</feature>
<dbReference type="GO" id="GO:0005634">
    <property type="term" value="C:nucleus"/>
    <property type="evidence" value="ECO:0007669"/>
    <property type="project" value="TreeGrafter"/>
</dbReference>
<comment type="similarity">
    <text evidence="1">Belongs to the NmrA-type oxidoreductase family.</text>
</comment>
<dbReference type="InterPro" id="IPR036291">
    <property type="entry name" value="NAD(P)-bd_dom_sf"/>
</dbReference>
<comment type="caution">
    <text evidence="4">The sequence shown here is derived from an EMBL/GenBank/DDBJ whole genome shotgun (WGS) entry which is preliminary data.</text>
</comment>
<keyword evidence="5" id="KW-1185">Reference proteome</keyword>
<name>A0A9P4U573_9PEZI</name>
<dbReference type="PANTHER" id="PTHR42748">
    <property type="entry name" value="NITROGEN METABOLITE REPRESSION PROTEIN NMRA FAMILY MEMBER"/>
    <property type="match status" value="1"/>
</dbReference>
<proteinExistence type="inferred from homology"/>
<evidence type="ECO:0000256" key="1">
    <source>
        <dbReference type="ARBA" id="ARBA00006328"/>
    </source>
</evidence>
<accession>A0A9P4U573</accession>
<dbReference type="AlphaFoldDB" id="A0A9P4U573"/>
<dbReference type="PANTHER" id="PTHR42748:SF25">
    <property type="entry name" value="NMRA FAMILY PROTEIN"/>
    <property type="match status" value="1"/>
</dbReference>
<evidence type="ECO:0000313" key="4">
    <source>
        <dbReference type="EMBL" id="KAF2436808.1"/>
    </source>
</evidence>
<keyword evidence="2" id="KW-0521">NADP</keyword>
<dbReference type="Pfam" id="PF05368">
    <property type="entry name" value="NmrA"/>
    <property type="match status" value="1"/>
</dbReference>
<dbReference type="SUPFAM" id="SSF51735">
    <property type="entry name" value="NAD(P)-binding Rossmann-fold domains"/>
    <property type="match status" value="1"/>
</dbReference>
<dbReference type="Gene3D" id="3.40.50.720">
    <property type="entry name" value="NAD(P)-binding Rossmann-like Domain"/>
    <property type="match status" value="1"/>
</dbReference>
<reference evidence="4" key="1">
    <citation type="journal article" date="2020" name="Stud. Mycol.">
        <title>101 Dothideomycetes genomes: a test case for predicting lifestyles and emergence of pathogens.</title>
        <authorList>
            <person name="Haridas S."/>
            <person name="Albert R."/>
            <person name="Binder M."/>
            <person name="Bloem J."/>
            <person name="Labutti K."/>
            <person name="Salamov A."/>
            <person name="Andreopoulos B."/>
            <person name="Baker S."/>
            <person name="Barry K."/>
            <person name="Bills G."/>
            <person name="Bluhm B."/>
            <person name="Cannon C."/>
            <person name="Castanera R."/>
            <person name="Culley D."/>
            <person name="Daum C."/>
            <person name="Ezra D."/>
            <person name="Gonzalez J."/>
            <person name="Henrissat B."/>
            <person name="Kuo A."/>
            <person name="Liang C."/>
            <person name="Lipzen A."/>
            <person name="Lutzoni F."/>
            <person name="Magnuson J."/>
            <person name="Mondo S."/>
            <person name="Nolan M."/>
            <person name="Ohm R."/>
            <person name="Pangilinan J."/>
            <person name="Park H.-J."/>
            <person name="Ramirez L."/>
            <person name="Alfaro M."/>
            <person name="Sun H."/>
            <person name="Tritt A."/>
            <person name="Yoshinaga Y."/>
            <person name="Zwiers L.-H."/>
            <person name="Turgeon B."/>
            <person name="Goodwin S."/>
            <person name="Spatafora J."/>
            <person name="Crous P."/>
            <person name="Grigoriev I."/>
        </authorList>
    </citation>
    <scope>NUCLEOTIDE SEQUENCE</scope>
    <source>
        <strain evidence="4">CBS 130266</strain>
    </source>
</reference>